<dbReference type="AlphaFoldDB" id="A0A1E7DNN6"/>
<dbReference type="InterPro" id="IPR001296">
    <property type="entry name" value="Glyco_trans_1"/>
</dbReference>
<feature type="domain" description="Glycosyltransferase subfamily 4-like N-terminal" evidence="2">
    <location>
        <begin position="31"/>
        <end position="202"/>
    </location>
</feature>
<dbReference type="InterPro" id="IPR050194">
    <property type="entry name" value="Glycosyltransferase_grp1"/>
</dbReference>
<dbReference type="STRING" id="1714016.BA724_08765"/>
<feature type="domain" description="Glycosyl transferase family 1" evidence="1">
    <location>
        <begin position="217"/>
        <end position="371"/>
    </location>
</feature>
<evidence type="ECO:0000313" key="3">
    <source>
        <dbReference type="EMBL" id="OES44659.1"/>
    </source>
</evidence>
<dbReference type="SUPFAM" id="SSF53756">
    <property type="entry name" value="UDP-Glycosyltransferase/glycogen phosphorylase"/>
    <property type="match status" value="1"/>
</dbReference>
<reference evidence="3 4" key="1">
    <citation type="submission" date="2016-06" db="EMBL/GenBank/DDBJ databases">
        <title>Domibacillus iocasae genome sequencing.</title>
        <authorList>
            <person name="Verma A."/>
            <person name="Pal Y."/>
            <person name="Ojha A.K."/>
            <person name="Krishnamurthi S."/>
        </authorList>
    </citation>
    <scope>NUCLEOTIDE SEQUENCE [LARGE SCALE GENOMIC DNA]</scope>
    <source>
        <strain evidence="3 4">DSM 29979</strain>
    </source>
</reference>
<name>A0A1E7DNN6_9BACI</name>
<dbReference type="Gene3D" id="3.40.50.2000">
    <property type="entry name" value="Glycogen Phosphorylase B"/>
    <property type="match status" value="2"/>
</dbReference>
<evidence type="ECO:0000313" key="4">
    <source>
        <dbReference type="Proteomes" id="UP000095658"/>
    </source>
</evidence>
<dbReference type="PANTHER" id="PTHR45947:SF3">
    <property type="entry name" value="SULFOQUINOVOSYL TRANSFERASE SQD2"/>
    <property type="match status" value="1"/>
</dbReference>
<dbReference type="InterPro" id="IPR028098">
    <property type="entry name" value="Glyco_trans_4-like_N"/>
</dbReference>
<protein>
    <recommendedName>
        <fullName evidence="5">Glycoside hydrolase</fullName>
    </recommendedName>
</protein>
<dbReference type="Pfam" id="PF00534">
    <property type="entry name" value="Glycos_transf_1"/>
    <property type="match status" value="1"/>
</dbReference>
<dbReference type="EMBL" id="MAMP01000022">
    <property type="protein sequence ID" value="OES44659.1"/>
    <property type="molecule type" value="Genomic_DNA"/>
</dbReference>
<proteinExistence type="predicted"/>
<dbReference type="Pfam" id="PF13439">
    <property type="entry name" value="Glyco_transf_4"/>
    <property type="match status" value="1"/>
</dbReference>
<evidence type="ECO:0000259" key="1">
    <source>
        <dbReference type="Pfam" id="PF00534"/>
    </source>
</evidence>
<evidence type="ECO:0008006" key="5">
    <source>
        <dbReference type="Google" id="ProtNLM"/>
    </source>
</evidence>
<dbReference type="Proteomes" id="UP000095658">
    <property type="component" value="Unassembled WGS sequence"/>
</dbReference>
<evidence type="ECO:0000259" key="2">
    <source>
        <dbReference type="Pfam" id="PF13439"/>
    </source>
</evidence>
<comment type="caution">
    <text evidence="3">The sequence shown here is derived from an EMBL/GenBank/DDBJ whole genome shotgun (WGS) entry which is preliminary data.</text>
</comment>
<dbReference type="GO" id="GO:0016758">
    <property type="term" value="F:hexosyltransferase activity"/>
    <property type="evidence" value="ECO:0007669"/>
    <property type="project" value="TreeGrafter"/>
</dbReference>
<dbReference type="PANTHER" id="PTHR45947">
    <property type="entry name" value="SULFOQUINOVOSYL TRANSFERASE SQD2"/>
    <property type="match status" value="1"/>
</dbReference>
<keyword evidence="4" id="KW-1185">Reference proteome</keyword>
<organism evidence="3 4">
    <name type="scientific">Domibacillus iocasae</name>
    <dbReference type="NCBI Taxonomy" id="1714016"/>
    <lineage>
        <taxon>Bacteria</taxon>
        <taxon>Bacillati</taxon>
        <taxon>Bacillota</taxon>
        <taxon>Bacilli</taxon>
        <taxon>Bacillales</taxon>
        <taxon>Bacillaceae</taxon>
        <taxon>Domibacillus</taxon>
    </lineage>
</organism>
<dbReference type="CDD" id="cd03801">
    <property type="entry name" value="GT4_PimA-like"/>
    <property type="match status" value="1"/>
</dbReference>
<gene>
    <name evidence="3" type="ORF">BA724_08765</name>
</gene>
<accession>A0A1E7DNN6</accession>
<sequence length="404" mass="45265">MTLLSEQPIEIVEELEGAILLLTWEYPPNIVGGMARHVHGLAESLVASGREVIVLTASHHGAPQHEVISGVHIYRTGPLHKGEQDFLKQTSDLNLCLFQKGIELIRNYDIALIHTHDWLTGDAAILLAEQHQLPLVSTIHATEHGRNNGLHNELQRTIASKEKVLIASSDTVIVCSQPMKEELRVFYEAAEKDIYVIPNGVEFEGNVSTHTRFSHLKPFIFSIGRMVFEKGFQTFFNIHLKNLKKENIQFIIAGKGPLLETWREEVKKRGLENKIHFVGYVSDEERKALFQTCEAAVFPSLYEPFGIVALEAMAFQKPVIAAATGGLKSFVLHKQTGLLFEPGNAEDLSAKLAAILDQPDYANELGINGHEMAKELYSWNHISAQTEKVYDQTVFIKKMEGVRT</sequence>